<dbReference type="InterPro" id="IPR003106">
    <property type="entry name" value="Leu_zip_homeo"/>
</dbReference>
<comment type="function">
    <text evidence="10">Transcription factor.</text>
</comment>
<dbReference type="EMBL" id="QGNW01002617">
    <property type="protein sequence ID" value="RVW14544.1"/>
    <property type="molecule type" value="Genomic_DNA"/>
</dbReference>
<feature type="coiled-coil region" evidence="11">
    <location>
        <begin position="87"/>
        <end position="121"/>
    </location>
</feature>
<keyword evidence="4 8" id="KW-0371">Homeobox</keyword>
<evidence type="ECO:0000256" key="5">
    <source>
        <dbReference type="ARBA" id="ARBA00023163"/>
    </source>
</evidence>
<evidence type="ECO:0000313" key="14">
    <source>
        <dbReference type="EMBL" id="RVW14544.1"/>
    </source>
</evidence>
<dbReference type="CDD" id="cd00086">
    <property type="entry name" value="homeodomain"/>
    <property type="match status" value="1"/>
</dbReference>
<dbReference type="AlphaFoldDB" id="A0A438BU93"/>
<sequence length="226" mass="25276">MMESRGCSAEEAGEEGGQLTRKKSRNKKRFSDEQVQYLESIFESDSKLEARKKEELAVELGMQPRQVAIWFQNKRARWKSKQIEHDYKALRASYDALTSRFESLKEEKQSLLTQLQKLGDLMEKPGDGVGSGFGGNSSTDGGSDTGDDAKLSYLEGGLDHRLVKCSDDDKSRSAGYFGHQEGPELLDKCENADISLESTGKWFGFASGGFHDQSCTISQLWDFWSS</sequence>
<dbReference type="Proteomes" id="UP000288805">
    <property type="component" value="Unassembled WGS sequence"/>
</dbReference>
<evidence type="ECO:0000313" key="15">
    <source>
        <dbReference type="Proteomes" id="UP000288805"/>
    </source>
</evidence>
<evidence type="ECO:0000256" key="7">
    <source>
        <dbReference type="ARBA" id="ARBA00025748"/>
    </source>
</evidence>
<comment type="similarity">
    <text evidence="7 10">Belongs to the HD-ZIP homeobox family. Class I subfamily.</text>
</comment>
<evidence type="ECO:0000256" key="9">
    <source>
        <dbReference type="RuleBase" id="RU000682"/>
    </source>
</evidence>
<keyword evidence="2 10" id="KW-0805">Transcription regulation</keyword>
<dbReference type="SUPFAM" id="SSF46689">
    <property type="entry name" value="Homeodomain-like"/>
    <property type="match status" value="1"/>
</dbReference>
<evidence type="ECO:0000259" key="13">
    <source>
        <dbReference type="PROSITE" id="PS50071"/>
    </source>
</evidence>
<keyword evidence="11" id="KW-0175">Coiled coil</keyword>
<gene>
    <name evidence="14" type="primary">ATHB-12_2</name>
    <name evidence="14" type="ORF">CK203_077210</name>
</gene>
<accession>A0A438BU93</accession>
<comment type="subcellular location">
    <subcellularLocation>
        <location evidence="1 8 9">Nucleus</location>
    </subcellularLocation>
</comment>
<comment type="caution">
    <text evidence="14">The sequence shown here is derived from an EMBL/GenBank/DDBJ whole genome shotgun (WGS) entry which is preliminary data.</text>
</comment>
<dbReference type="SMART" id="SM00389">
    <property type="entry name" value="HOX"/>
    <property type="match status" value="1"/>
</dbReference>
<dbReference type="InterPro" id="IPR001356">
    <property type="entry name" value="HD"/>
</dbReference>
<dbReference type="GO" id="GO:0005634">
    <property type="term" value="C:nucleus"/>
    <property type="evidence" value="ECO:0007669"/>
    <property type="project" value="UniProtKB-SubCell"/>
</dbReference>
<dbReference type="GO" id="GO:0000981">
    <property type="term" value="F:DNA-binding transcription factor activity, RNA polymerase II-specific"/>
    <property type="evidence" value="ECO:0007669"/>
    <property type="project" value="UniProtKB-UniRule"/>
</dbReference>
<keyword evidence="3 8" id="KW-0238">DNA-binding</keyword>
<feature type="region of interest" description="Disordered" evidence="12">
    <location>
        <begin position="1"/>
        <end position="30"/>
    </location>
</feature>
<dbReference type="Pfam" id="PF02183">
    <property type="entry name" value="HALZ"/>
    <property type="match status" value="1"/>
</dbReference>
<feature type="DNA-binding region" description="Homeobox" evidence="8">
    <location>
        <begin position="23"/>
        <end position="82"/>
    </location>
</feature>
<evidence type="ECO:0000256" key="8">
    <source>
        <dbReference type="PROSITE-ProRule" id="PRU00108"/>
    </source>
</evidence>
<proteinExistence type="inferred from homology"/>
<evidence type="ECO:0000256" key="6">
    <source>
        <dbReference type="ARBA" id="ARBA00023242"/>
    </source>
</evidence>
<evidence type="ECO:0000256" key="11">
    <source>
        <dbReference type="SAM" id="Coils"/>
    </source>
</evidence>
<dbReference type="InterPro" id="IPR009057">
    <property type="entry name" value="Homeodomain-like_sf"/>
</dbReference>
<dbReference type="PROSITE" id="PS00027">
    <property type="entry name" value="HOMEOBOX_1"/>
    <property type="match status" value="1"/>
</dbReference>
<keyword evidence="6 8" id="KW-0539">Nucleus</keyword>
<dbReference type="InterPro" id="IPR000047">
    <property type="entry name" value="HTH_motif"/>
</dbReference>
<dbReference type="Pfam" id="PF00046">
    <property type="entry name" value="Homeodomain"/>
    <property type="match status" value="1"/>
</dbReference>
<evidence type="ECO:0000256" key="4">
    <source>
        <dbReference type="ARBA" id="ARBA00023155"/>
    </source>
</evidence>
<name>A0A438BU93_VITVI</name>
<protein>
    <recommendedName>
        <fullName evidence="10">Homeobox-leucine zipper protein</fullName>
    </recommendedName>
    <alternativeName>
        <fullName evidence="10">HD-ZIP protein</fullName>
    </alternativeName>
    <alternativeName>
        <fullName evidence="10">Homeodomain transcription factor</fullName>
    </alternativeName>
</protein>
<dbReference type="GO" id="GO:0043565">
    <property type="term" value="F:sequence-specific DNA binding"/>
    <property type="evidence" value="ECO:0007669"/>
    <property type="project" value="InterPro"/>
</dbReference>
<feature type="domain" description="Homeobox" evidence="13">
    <location>
        <begin position="21"/>
        <end position="81"/>
    </location>
</feature>
<dbReference type="PROSITE" id="PS50071">
    <property type="entry name" value="HOMEOBOX_2"/>
    <property type="match status" value="1"/>
</dbReference>
<evidence type="ECO:0000256" key="1">
    <source>
        <dbReference type="ARBA" id="ARBA00004123"/>
    </source>
</evidence>
<dbReference type="PRINTS" id="PR00031">
    <property type="entry name" value="HTHREPRESSR"/>
</dbReference>
<dbReference type="PANTHER" id="PTHR24326:SF122">
    <property type="entry name" value="HOMEOBOX-LEUCINE ZIPPER PROTEIN HOX6"/>
    <property type="match status" value="1"/>
</dbReference>
<keyword evidence="5 10" id="KW-0804">Transcription</keyword>
<feature type="region of interest" description="Disordered" evidence="12">
    <location>
        <begin position="124"/>
        <end position="149"/>
    </location>
</feature>
<dbReference type="Gene3D" id="1.10.10.60">
    <property type="entry name" value="Homeodomain-like"/>
    <property type="match status" value="1"/>
</dbReference>
<dbReference type="PANTHER" id="PTHR24326">
    <property type="entry name" value="HOMEOBOX-LEUCINE ZIPPER PROTEIN"/>
    <property type="match status" value="1"/>
</dbReference>
<evidence type="ECO:0000256" key="2">
    <source>
        <dbReference type="ARBA" id="ARBA00023015"/>
    </source>
</evidence>
<dbReference type="InterPro" id="IPR045224">
    <property type="entry name" value="HDZip_class_I_plant"/>
</dbReference>
<evidence type="ECO:0000256" key="3">
    <source>
        <dbReference type="ARBA" id="ARBA00023125"/>
    </source>
</evidence>
<dbReference type="InterPro" id="IPR017970">
    <property type="entry name" value="Homeobox_CS"/>
</dbReference>
<organism evidence="14 15">
    <name type="scientific">Vitis vinifera</name>
    <name type="common">Grape</name>
    <dbReference type="NCBI Taxonomy" id="29760"/>
    <lineage>
        <taxon>Eukaryota</taxon>
        <taxon>Viridiplantae</taxon>
        <taxon>Streptophyta</taxon>
        <taxon>Embryophyta</taxon>
        <taxon>Tracheophyta</taxon>
        <taxon>Spermatophyta</taxon>
        <taxon>Magnoliopsida</taxon>
        <taxon>eudicotyledons</taxon>
        <taxon>Gunneridae</taxon>
        <taxon>Pentapetalae</taxon>
        <taxon>rosids</taxon>
        <taxon>Vitales</taxon>
        <taxon>Vitaceae</taxon>
        <taxon>Viteae</taxon>
        <taxon>Vitis</taxon>
    </lineage>
</organism>
<evidence type="ECO:0000256" key="12">
    <source>
        <dbReference type="SAM" id="MobiDB-lite"/>
    </source>
</evidence>
<reference evidence="14 15" key="1">
    <citation type="journal article" date="2018" name="PLoS Genet.">
        <title>Population sequencing reveals clonal diversity and ancestral inbreeding in the grapevine cultivar Chardonnay.</title>
        <authorList>
            <person name="Roach M.J."/>
            <person name="Johnson D.L."/>
            <person name="Bohlmann J."/>
            <person name="van Vuuren H.J."/>
            <person name="Jones S.J."/>
            <person name="Pretorius I.S."/>
            <person name="Schmidt S.A."/>
            <person name="Borneman A.R."/>
        </authorList>
    </citation>
    <scope>NUCLEOTIDE SEQUENCE [LARGE SCALE GENOMIC DNA]</scope>
    <source>
        <strain evidence="15">cv. Chardonnay</strain>
        <tissue evidence="14">Leaf</tissue>
    </source>
</reference>
<evidence type="ECO:0000256" key="10">
    <source>
        <dbReference type="RuleBase" id="RU369038"/>
    </source>
</evidence>